<dbReference type="Proteomes" id="UP000743001">
    <property type="component" value="Unassembled WGS sequence"/>
</dbReference>
<dbReference type="NCBIfam" id="TIGR00176">
    <property type="entry name" value="mobB"/>
    <property type="match status" value="1"/>
</dbReference>
<proteinExistence type="predicted"/>
<evidence type="ECO:0000313" key="3">
    <source>
        <dbReference type="Proteomes" id="UP000743001"/>
    </source>
</evidence>
<dbReference type="EMBL" id="JAHLQJ010000014">
    <property type="protein sequence ID" value="MBU5673360.1"/>
    <property type="molecule type" value="Genomic_DNA"/>
</dbReference>
<evidence type="ECO:0000313" key="2">
    <source>
        <dbReference type="EMBL" id="MBU5673360.1"/>
    </source>
</evidence>
<dbReference type="InterPro" id="IPR004435">
    <property type="entry name" value="MobB_dom"/>
</dbReference>
<organism evidence="2 3">
    <name type="scientific">Paenibacillus brevis</name>
    <dbReference type="NCBI Taxonomy" id="2841508"/>
    <lineage>
        <taxon>Bacteria</taxon>
        <taxon>Bacillati</taxon>
        <taxon>Bacillota</taxon>
        <taxon>Bacilli</taxon>
        <taxon>Bacillales</taxon>
        <taxon>Paenibacillaceae</taxon>
        <taxon>Paenibacillus</taxon>
    </lineage>
</organism>
<sequence length="199" mass="21826">MHSKLAWSDTGAMNVVPVLQIIGYKNSGKTTLACKLISELTACGLRVGSAKHDAHEFQLDDDGTDSRRHLSHGALETVLTSKSATRVMSQAPMTLDEIAGSMYGRVDILIAEGFKSAHYPKIALLREMDEQQKLLREASNIRLWISWAEIGEQGHKHEQQQGNPVSPSKFTSNSPIPILSLKDETTVIKSALHLALSLL</sequence>
<keyword evidence="3" id="KW-1185">Reference proteome</keyword>
<protein>
    <submittedName>
        <fullName evidence="2">Molybdopterin-guanine dinucleotide biosynthesis protein B</fullName>
    </submittedName>
</protein>
<evidence type="ECO:0000259" key="1">
    <source>
        <dbReference type="Pfam" id="PF03205"/>
    </source>
</evidence>
<feature type="domain" description="Molybdopterin-guanine dinucleotide biosynthesis protein B (MobB)" evidence="1">
    <location>
        <begin position="18"/>
        <end position="142"/>
    </location>
</feature>
<accession>A0ABS6FSZ8</accession>
<dbReference type="PANTHER" id="PTHR40072">
    <property type="entry name" value="MOLYBDOPTERIN-GUANINE DINUCLEOTIDE BIOSYNTHESIS ADAPTER PROTEIN-RELATED"/>
    <property type="match status" value="1"/>
</dbReference>
<dbReference type="InterPro" id="IPR052539">
    <property type="entry name" value="MGD_biosynthesis_adapter"/>
</dbReference>
<comment type="caution">
    <text evidence="2">The sequence shown here is derived from an EMBL/GenBank/DDBJ whole genome shotgun (WGS) entry which is preliminary data.</text>
</comment>
<gene>
    <name evidence="2" type="primary">mobB</name>
    <name evidence="2" type="ORF">KQJ23_16145</name>
</gene>
<dbReference type="RefSeq" id="WP_216479960.1">
    <property type="nucleotide sequence ID" value="NZ_JAHLQJ010000014.1"/>
</dbReference>
<dbReference type="PANTHER" id="PTHR40072:SF1">
    <property type="entry name" value="MOLYBDOPTERIN-GUANINE DINUCLEOTIDE BIOSYNTHESIS ADAPTER PROTEIN"/>
    <property type="match status" value="1"/>
</dbReference>
<name>A0ABS6FSZ8_9BACL</name>
<reference evidence="2 3" key="1">
    <citation type="submission" date="2021-06" db="EMBL/GenBank/DDBJ databases">
        <authorList>
            <person name="Sun Q."/>
            <person name="Li D."/>
        </authorList>
    </citation>
    <scope>NUCLEOTIDE SEQUENCE [LARGE SCALE GENOMIC DNA]</scope>
    <source>
        <strain evidence="2 3">MSJ-6</strain>
    </source>
</reference>
<dbReference type="Pfam" id="PF03205">
    <property type="entry name" value="MobB"/>
    <property type="match status" value="1"/>
</dbReference>